<dbReference type="GO" id="GO:0005525">
    <property type="term" value="F:GTP binding"/>
    <property type="evidence" value="ECO:0007669"/>
    <property type="project" value="UniProtKB-KW"/>
</dbReference>
<keyword evidence="8" id="KW-1185">Reference proteome</keyword>
<evidence type="ECO:0000313" key="8">
    <source>
        <dbReference type="Proteomes" id="UP000030746"/>
    </source>
</evidence>
<dbReference type="OMA" id="HYFCETH"/>
<organism evidence="7 8">
    <name type="scientific">Lottia gigantea</name>
    <name type="common">Giant owl limpet</name>
    <dbReference type="NCBI Taxonomy" id="225164"/>
    <lineage>
        <taxon>Eukaryota</taxon>
        <taxon>Metazoa</taxon>
        <taxon>Spiralia</taxon>
        <taxon>Lophotrochozoa</taxon>
        <taxon>Mollusca</taxon>
        <taxon>Gastropoda</taxon>
        <taxon>Patellogastropoda</taxon>
        <taxon>Lottioidea</taxon>
        <taxon>Lottiidae</taxon>
        <taxon>Lottia</taxon>
    </lineage>
</organism>
<dbReference type="InterPro" id="IPR024156">
    <property type="entry name" value="Small_GTPase_ARF"/>
</dbReference>
<dbReference type="SMART" id="SM00178">
    <property type="entry name" value="SAR"/>
    <property type="match status" value="1"/>
</dbReference>
<evidence type="ECO:0000313" key="7">
    <source>
        <dbReference type="EMBL" id="ESO82278.1"/>
    </source>
</evidence>
<evidence type="ECO:0008006" key="9">
    <source>
        <dbReference type="Google" id="ProtNLM"/>
    </source>
</evidence>
<dbReference type="CDD" id="cd00878">
    <property type="entry name" value="Arf_Arl"/>
    <property type="match status" value="1"/>
</dbReference>
<evidence type="ECO:0000256" key="1">
    <source>
        <dbReference type="ARBA" id="ARBA00010290"/>
    </source>
</evidence>
<dbReference type="Proteomes" id="UP000030746">
    <property type="component" value="Unassembled WGS sequence"/>
</dbReference>
<dbReference type="Gene3D" id="3.40.50.300">
    <property type="entry name" value="P-loop containing nucleotide triphosphate hydrolases"/>
    <property type="match status" value="1"/>
</dbReference>
<keyword evidence="3 4" id="KW-0342">GTP-binding</keyword>
<feature type="binding site" evidence="4">
    <location>
        <position position="74"/>
    </location>
    <ligand>
        <name>GTP</name>
        <dbReference type="ChEBI" id="CHEBI:37565"/>
    </ligand>
</feature>
<name>V3YW81_LOTGI</name>
<dbReference type="PRINTS" id="PR00328">
    <property type="entry name" value="SAR1GTPBP"/>
</dbReference>
<dbReference type="CTD" id="20233629"/>
<keyword evidence="2 4" id="KW-0547">Nucleotide-binding</keyword>
<dbReference type="GO" id="GO:0030010">
    <property type="term" value="P:establishment of cell polarity"/>
    <property type="evidence" value="ECO:0007669"/>
    <property type="project" value="UniProtKB-ARBA"/>
</dbReference>
<dbReference type="SMART" id="SM00175">
    <property type="entry name" value="RAB"/>
    <property type="match status" value="1"/>
</dbReference>
<reference evidence="7 8" key="1">
    <citation type="journal article" date="2013" name="Nature">
        <title>Insights into bilaterian evolution from three spiralian genomes.</title>
        <authorList>
            <person name="Simakov O."/>
            <person name="Marletaz F."/>
            <person name="Cho S.J."/>
            <person name="Edsinger-Gonzales E."/>
            <person name="Havlak P."/>
            <person name="Hellsten U."/>
            <person name="Kuo D.H."/>
            <person name="Larsson T."/>
            <person name="Lv J."/>
            <person name="Arendt D."/>
            <person name="Savage R."/>
            <person name="Osoegawa K."/>
            <person name="de Jong P."/>
            <person name="Grimwood J."/>
            <person name="Chapman J.A."/>
            <person name="Shapiro H."/>
            <person name="Aerts A."/>
            <person name="Otillar R.P."/>
            <person name="Terry A.Y."/>
            <person name="Boore J.L."/>
            <person name="Grigoriev I.V."/>
            <person name="Lindberg D.R."/>
            <person name="Seaver E.C."/>
            <person name="Weisblat D.A."/>
            <person name="Putnam N.H."/>
            <person name="Rokhsar D.S."/>
        </authorList>
    </citation>
    <scope>NUCLEOTIDE SEQUENCE [LARGE SCALE GENOMIC DNA]</scope>
</reference>
<dbReference type="PROSITE" id="PS51419">
    <property type="entry name" value="RAB"/>
    <property type="match status" value="1"/>
</dbReference>
<dbReference type="OrthoDB" id="2011769at2759"/>
<dbReference type="SUPFAM" id="SSF52540">
    <property type="entry name" value="P-loop containing nucleoside triphosphate hydrolases"/>
    <property type="match status" value="1"/>
</dbReference>
<gene>
    <name evidence="7" type="ORF">LOTGIDRAFT_135017</name>
</gene>
<feature type="binding site" evidence="4">
    <location>
        <begin position="27"/>
        <end position="34"/>
    </location>
    <ligand>
        <name>GTP</name>
        <dbReference type="ChEBI" id="CHEBI:37565"/>
    </ligand>
</feature>
<dbReference type="SMART" id="SM00177">
    <property type="entry name" value="ARF"/>
    <property type="match status" value="1"/>
</dbReference>
<dbReference type="PANTHER" id="PTHR11711">
    <property type="entry name" value="ADP RIBOSYLATION FACTOR-RELATED"/>
    <property type="match status" value="1"/>
</dbReference>
<evidence type="ECO:0000256" key="6">
    <source>
        <dbReference type="RuleBase" id="RU003925"/>
    </source>
</evidence>
<dbReference type="InterPro" id="IPR005225">
    <property type="entry name" value="Small_GTP-bd"/>
</dbReference>
<evidence type="ECO:0000256" key="3">
    <source>
        <dbReference type="ARBA" id="ARBA00023134"/>
    </source>
</evidence>
<comment type="similarity">
    <text evidence="1 6">Belongs to the small GTPase superfamily. Arf family.</text>
</comment>
<protein>
    <recommendedName>
        <fullName evidence="9">ADP-ribosylation factor</fullName>
    </recommendedName>
</protein>
<feature type="binding site" evidence="5">
    <location>
        <position position="34"/>
    </location>
    <ligand>
        <name>Mg(2+)</name>
        <dbReference type="ChEBI" id="CHEBI:18420"/>
    </ligand>
</feature>
<feature type="binding site" evidence="5">
    <location>
        <position position="51"/>
    </location>
    <ligand>
        <name>Mg(2+)</name>
        <dbReference type="ChEBI" id="CHEBI:18420"/>
    </ligand>
</feature>
<evidence type="ECO:0000256" key="5">
    <source>
        <dbReference type="PIRSR" id="PIRSR606689-2"/>
    </source>
</evidence>
<evidence type="ECO:0000256" key="2">
    <source>
        <dbReference type="ARBA" id="ARBA00022741"/>
    </source>
</evidence>
<dbReference type="HOGENOM" id="CLU_040729_9_3_1"/>
<dbReference type="PROSITE" id="PS51417">
    <property type="entry name" value="ARF"/>
    <property type="match status" value="1"/>
</dbReference>
<dbReference type="STRING" id="225164.V3YW81"/>
<sequence length="188" mass="20950">MGIFLSKIFEALSAFTADNPSRILMLGLDAAGKTTVLYKLKLNETVCTIPTIGFNVETVSPVKGVSFTVWDVGGQEKIRQLWRHYYANSQGLIYVVDSTDKSRMLEAREELTNICKDPDMTGVPVVILANKQDLPGALKTSEVAERLGMASFRDRKWFIQGACAKTGEGIYESMTEMARLVKQFQNTR</sequence>
<dbReference type="AlphaFoldDB" id="V3YW81"/>
<dbReference type="FunFam" id="3.40.50.300:FF:000412">
    <property type="entry name" value="ADP-ribosylation factor 1"/>
    <property type="match status" value="1"/>
</dbReference>
<evidence type="ECO:0000256" key="4">
    <source>
        <dbReference type="PIRSR" id="PIRSR606689-1"/>
    </source>
</evidence>
<dbReference type="NCBIfam" id="TIGR00231">
    <property type="entry name" value="small_GTP"/>
    <property type="match status" value="1"/>
</dbReference>
<feature type="binding site" evidence="4">
    <location>
        <begin position="130"/>
        <end position="133"/>
    </location>
    <ligand>
        <name>GTP</name>
        <dbReference type="ChEBI" id="CHEBI:37565"/>
    </ligand>
</feature>
<dbReference type="Pfam" id="PF00025">
    <property type="entry name" value="Arf"/>
    <property type="match status" value="1"/>
</dbReference>
<dbReference type="InterPro" id="IPR006689">
    <property type="entry name" value="Small_GTPase_ARF/SAR"/>
</dbReference>
<proteinExistence type="inferred from homology"/>
<keyword evidence="5" id="KW-0479">Metal-binding</keyword>
<dbReference type="RefSeq" id="XP_009067075.1">
    <property type="nucleotide sequence ID" value="XM_009068827.1"/>
</dbReference>
<dbReference type="InterPro" id="IPR027417">
    <property type="entry name" value="P-loop_NTPase"/>
</dbReference>
<dbReference type="GO" id="GO:0046872">
    <property type="term" value="F:metal ion binding"/>
    <property type="evidence" value="ECO:0007669"/>
    <property type="project" value="UniProtKB-KW"/>
</dbReference>
<dbReference type="GeneID" id="20233629"/>
<keyword evidence="5" id="KW-0460">Magnesium</keyword>
<dbReference type="KEGG" id="lgi:LOTGIDRAFT_135017"/>
<accession>V3YW81</accession>
<dbReference type="EMBL" id="KB203969">
    <property type="protein sequence ID" value="ESO82278.1"/>
    <property type="molecule type" value="Genomic_DNA"/>
</dbReference>
<dbReference type="GO" id="GO:0003924">
    <property type="term" value="F:GTPase activity"/>
    <property type="evidence" value="ECO:0007669"/>
    <property type="project" value="InterPro"/>
</dbReference>